<keyword evidence="5" id="KW-0031">Aminopeptidase</keyword>
<keyword evidence="7" id="KW-0645">Protease</keyword>
<evidence type="ECO:0000256" key="1">
    <source>
        <dbReference type="ARBA" id="ARBA00001257"/>
    </source>
</evidence>
<evidence type="ECO:0000259" key="14">
    <source>
        <dbReference type="Pfam" id="PF00326"/>
    </source>
</evidence>
<evidence type="ECO:0000256" key="11">
    <source>
        <dbReference type="ARBA" id="ARBA00023180"/>
    </source>
</evidence>
<dbReference type="Pfam" id="PF00930">
    <property type="entry name" value="DPPIV_N"/>
    <property type="match status" value="1"/>
</dbReference>
<evidence type="ECO:0000313" key="17">
    <source>
        <dbReference type="Proteomes" id="UP000504638"/>
    </source>
</evidence>
<evidence type="ECO:0000256" key="6">
    <source>
        <dbReference type="ARBA" id="ARBA00022525"/>
    </source>
</evidence>
<dbReference type="InterPro" id="IPR029058">
    <property type="entry name" value="AB_hydrolase_fold"/>
</dbReference>
<organism evidence="16">
    <name type="scientific">Eremomyces bilateralis CBS 781.70</name>
    <dbReference type="NCBI Taxonomy" id="1392243"/>
    <lineage>
        <taxon>Eukaryota</taxon>
        <taxon>Fungi</taxon>
        <taxon>Dikarya</taxon>
        <taxon>Ascomycota</taxon>
        <taxon>Pezizomycotina</taxon>
        <taxon>Dothideomycetes</taxon>
        <taxon>Dothideomycetes incertae sedis</taxon>
        <taxon>Eremomycetales</taxon>
        <taxon>Eremomycetaceae</taxon>
        <taxon>Eremomyces</taxon>
    </lineage>
</organism>
<sequence length="770" mass="86341">MITSAIPLVLVLISSLVHAIDSPQDQNKLLSFNETVVTQTLRAERASYDWVSTGEDGEYITSQNGNLVIENVASNKSEVWLSSVQIPEDYWEYWIKPDATKVLWAVNYTKQYRYSYFASYLVLDVASGITEPLVDDQIGDIQYATWSPTDDVIAFVRGNDLYVWDAGNVTQVTFDGGPDTFNGVPDWVYEEEILGDRHSLWFSPDGDKLAYLAFNETGVETFTVPYYMDGEDAPPYLRELDLRYPKVGTKNPTVSFNVLDLGTFRATRFPTDVFPVDDFIIGEVAWLASEHAYVAYRAYNRVQDHEKIVLVNAVTLGSTITRERQVEEGWLDNNLAIQFVGAVSSNSTYRNGTEYHVDLSDSSGYNHLYLFSVQAGKAIPLTSGDWEVTDILKVDTARSLIYYRSTEHHSTERHIFSINYQTLEKKPLVDPNEPAVWSASFSSGGGFYLLSYLGPDVPYQELYSINSTKPLRTVTSNAALAEALRGYKLPKISYFELEHPSGVTLNVMQRLPADFNPHKKYPVLSHPYGGPGSQSVSKSFQPLTWEAYIASDPELQYATWIIDNRGTGYKGRAFRGIVTKQLGKLEAEDQVWAVQELLKKNSWADPEKIVQFGWSFGAYLTAKVVELDSGVISLGLITAPVSDWRFYDSMYTERYMKTPELNPGGYEETAVEKVDGFKNIAGGILIQHGTGDDNVHFANSAVLVDTLISGGISPEKMQVQWLTDSDHSIVFHGGNLFLYKQLTKKLYEEKKRVSPSGGHSWSKRAAPLSA</sequence>
<protein>
    <recommendedName>
        <fullName evidence="4">dipeptidyl-peptidase IV</fullName>
        <ecNumber evidence="4">3.4.14.5</ecNumber>
    </recommendedName>
    <alternativeName>
        <fullName evidence="12">Dipeptidyl peptidase IV</fullName>
    </alternativeName>
</protein>
<dbReference type="GO" id="GO:0005576">
    <property type="term" value="C:extracellular region"/>
    <property type="evidence" value="ECO:0007669"/>
    <property type="project" value="UniProtKB-SubCell"/>
</dbReference>
<dbReference type="SUPFAM" id="SSF53474">
    <property type="entry name" value="alpha/beta-Hydrolases"/>
    <property type="match status" value="1"/>
</dbReference>
<dbReference type="InterPro" id="IPR002469">
    <property type="entry name" value="Peptidase_S9B_N"/>
</dbReference>
<evidence type="ECO:0000256" key="13">
    <source>
        <dbReference type="SAM" id="SignalP"/>
    </source>
</evidence>
<dbReference type="FunFam" id="3.40.50.1820:FF:000003">
    <property type="entry name" value="Dipeptidyl peptidase 4"/>
    <property type="match status" value="1"/>
</dbReference>
<keyword evidence="11" id="KW-0325">Glycoprotein</keyword>
<dbReference type="GO" id="GO:0008236">
    <property type="term" value="F:serine-type peptidase activity"/>
    <property type="evidence" value="ECO:0007669"/>
    <property type="project" value="UniProtKB-KW"/>
</dbReference>
<dbReference type="SUPFAM" id="SSF82171">
    <property type="entry name" value="DPP6 N-terminal domain-like"/>
    <property type="match status" value="1"/>
</dbReference>
<evidence type="ECO:0000256" key="3">
    <source>
        <dbReference type="ARBA" id="ARBA00006150"/>
    </source>
</evidence>
<dbReference type="InterPro" id="IPR050278">
    <property type="entry name" value="Serine_Prot_S9B/DPPIV"/>
</dbReference>
<evidence type="ECO:0000256" key="4">
    <source>
        <dbReference type="ARBA" id="ARBA00012062"/>
    </source>
</evidence>
<evidence type="ECO:0000256" key="5">
    <source>
        <dbReference type="ARBA" id="ARBA00022438"/>
    </source>
</evidence>
<dbReference type="PANTHER" id="PTHR11731">
    <property type="entry name" value="PROTEASE FAMILY S9B,C DIPEPTIDYL-PEPTIDASE IV-RELATED"/>
    <property type="match status" value="1"/>
</dbReference>
<dbReference type="AlphaFoldDB" id="A0A6G1FRF7"/>
<gene>
    <name evidence="16 18" type="ORF">P152DRAFT_444118</name>
</gene>
<keyword evidence="9" id="KW-0378">Hydrolase</keyword>
<accession>A0A6G1FRF7</accession>
<evidence type="ECO:0000256" key="10">
    <source>
        <dbReference type="ARBA" id="ARBA00022825"/>
    </source>
</evidence>
<dbReference type="EMBL" id="ML975186">
    <property type="protein sequence ID" value="KAF1808300.1"/>
    <property type="molecule type" value="Genomic_DNA"/>
</dbReference>
<evidence type="ECO:0000256" key="9">
    <source>
        <dbReference type="ARBA" id="ARBA00022801"/>
    </source>
</evidence>
<reference evidence="18" key="3">
    <citation type="submission" date="2025-04" db="UniProtKB">
        <authorList>
            <consortium name="RefSeq"/>
        </authorList>
    </citation>
    <scope>IDENTIFICATION</scope>
    <source>
        <strain evidence="18">CBS 781.70</strain>
    </source>
</reference>
<comment type="catalytic activity">
    <reaction evidence="1">
        <text>Release of an N-terminal dipeptide, Xaa-Yaa-|-Zaa-, from a polypeptide, preferentially when Yaa is Pro, provided Zaa is neither Pro nor hydroxyproline.</text>
        <dbReference type="EC" id="3.4.14.5"/>
    </reaction>
</comment>
<comment type="similarity">
    <text evidence="3">Belongs to the peptidase S9B family.</text>
</comment>
<proteinExistence type="inferred from homology"/>
<dbReference type="OrthoDB" id="16520at2759"/>
<keyword evidence="8 13" id="KW-0732">Signal</keyword>
<name>A0A6G1FRF7_9PEZI</name>
<dbReference type="EC" id="3.4.14.5" evidence="4"/>
<dbReference type="Gene3D" id="2.140.10.30">
    <property type="entry name" value="Dipeptidylpeptidase IV, N-terminal domain"/>
    <property type="match status" value="1"/>
</dbReference>
<dbReference type="GO" id="GO:0008239">
    <property type="term" value="F:dipeptidyl-peptidase activity"/>
    <property type="evidence" value="ECO:0007669"/>
    <property type="project" value="UniProtKB-EC"/>
</dbReference>
<evidence type="ECO:0000313" key="18">
    <source>
        <dbReference type="RefSeq" id="XP_033529931.1"/>
    </source>
</evidence>
<dbReference type="Pfam" id="PF00326">
    <property type="entry name" value="Peptidase_S9"/>
    <property type="match status" value="1"/>
</dbReference>
<evidence type="ECO:0000256" key="12">
    <source>
        <dbReference type="ARBA" id="ARBA00030567"/>
    </source>
</evidence>
<dbReference type="GeneID" id="54418367"/>
<dbReference type="GO" id="GO:0006508">
    <property type="term" value="P:proteolysis"/>
    <property type="evidence" value="ECO:0007669"/>
    <property type="project" value="UniProtKB-KW"/>
</dbReference>
<dbReference type="PANTHER" id="PTHR11731:SF162">
    <property type="entry name" value="DIPEPTIDYL PEPTIDASE 4-RELATED"/>
    <property type="match status" value="1"/>
</dbReference>
<evidence type="ECO:0000256" key="8">
    <source>
        <dbReference type="ARBA" id="ARBA00022729"/>
    </source>
</evidence>
<dbReference type="InterPro" id="IPR001375">
    <property type="entry name" value="Peptidase_S9_cat"/>
</dbReference>
<evidence type="ECO:0000256" key="7">
    <source>
        <dbReference type="ARBA" id="ARBA00022670"/>
    </source>
</evidence>
<reference evidence="18" key="2">
    <citation type="submission" date="2020-04" db="EMBL/GenBank/DDBJ databases">
        <authorList>
            <consortium name="NCBI Genome Project"/>
        </authorList>
    </citation>
    <scope>NUCLEOTIDE SEQUENCE</scope>
    <source>
        <strain evidence="18">CBS 781.70</strain>
    </source>
</reference>
<feature type="chain" id="PRO_5044631534" description="dipeptidyl-peptidase IV" evidence="13">
    <location>
        <begin position="20"/>
        <end position="770"/>
    </location>
</feature>
<dbReference type="RefSeq" id="XP_033529931.1">
    <property type="nucleotide sequence ID" value="XM_033677797.1"/>
</dbReference>
<keyword evidence="6" id="KW-0964">Secreted</keyword>
<evidence type="ECO:0000256" key="2">
    <source>
        <dbReference type="ARBA" id="ARBA00004613"/>
    </source>
</evidence>
<feature type="domain" description="Peptidase S9 prolyl oligopeptidase catalytic" evidence="14">
    <location>
        <begin position="554"/>
        <end position="731"/>
    </location>
</feature>
<keyword evidence="17" id="KW-1185">Reference proteome</keyword>
<dbReference type="Gene3D" id="3.40.50.1820">
    <property type="entry name" value="alpha/beta hydrolase"/>
    <property type="match status" value="1"/>
</dbReference>
<dbReference type="Proteomes" id="UP000504638">
    <property type="component" value="Unplaced"/>
</dbReference>
<feature type="signal peptide" evidence="13">
    <location>
        <begin position="1"/>
        <end position="19"/>
    </location>
</feature>
<keyword evidence="10" id="KW-0720">Serine protease</keyword>
<dbReference type="GO" id="GO:0004177">
    <property type="term" value="F:aminopeptidase activity"/>
    <property type="evidence" value="ECO:0007669"/>
    <property type="project" value="UniProtKB-KW"/>
</dbReference>
<reference evidence="16 18" key="1">
    <citation type="submission" date="2020-01" db="EMBL/GenBank/DDBJ databases">
        <authorList>
            <consortium name="DOE Joint Genome Institute"/>
            <person name="Haridas S."/>
            <person name="Albert R."/>
            <person name="Binder M."/>
            <person name="Bloem J."/>
            <person name="Labutti K."/>
            <person name="Salamov A."/>
            <person name="Andreopoulos B."/>
            <person name="Baker S.E."/>
            <person name="Barry K."/>
            <person name="Bills G."/>
            <person name="Bluhm B.H."/>
            <person name="Cannon C."/>
            <person name="Castanera R."/>
            <person name="Culley D.E."/>
            <person name="Daum C."/>
            <person name="Ezra D."/>
            <person name="Gonzalez J.B."/>
            <person name="Henrissat B."/>
            <person name="Kuo A."/>
            <person name="Liang C."/>
            <person name="Lipzen A."/>
            <person name="Lutzoni F."/>
            <person name="Magnuson J."/>
            <person name="Mondo S."/>
            <person name="Nolan M."/>
            <person name="Ohm R."/>
            <person name="Pangilinan J."/>
            <person name="Park H.-J."/>
            <person name="Ramirez L."/>
            <person name="Alfaro M."/>
            <person name="Sun H."/>
            <person name="Tritt A."/>
            <person name="Yoshinaga Y."/>
            <person name="Zwiers L.-H."/>
            <person name="Turgeon B.G."/>
            <person name="Goodwin S.B."/>
            <person name="Spatafora J.W."/>
            <person name="Crous P.W."/>
            <person name="Grigoriev I.V."/>
        </authorList>
    </citation>
    <scope>NUCLEOTIDE SEQUENCE</scope>
    <source>
        <strain evidence="16 18">CBS 781.70</strain>
    </source>
</reference>
<feature type="domain" description="Dipeptidylpeptidase IV N-terminal" evidence="15">
    <location>
        <begin position="97"/>
        <end position="459"/>
    </location>
</feature>
<dbReference type="GO" id="GO:0005886">
    <property type="term" value="C:plasma membrane"/>
    <property type="evidence" value="ECO:0007669"/>
    <property type="project" value="TreeGrafter"/>
</dbReference>
<evidence type="ECO:0000313" key="16">
    <source>
        <dbReference type="EMBL" id="KAF1808300.1"/>
    </source>
</evidence>
<evidence type="ECO:0000259" key="15">
    <source>
        <dbReference type="Pfam" id="PF00930"/>
    </source>
</evidence>
<comment type="subcellular location">
    <subcellularLocation>
        <location evidence="2">Secreted</location>
    </subcellularLocation>
</comment>